<organism evidence="3 4">
    <name type="scientific">Dyella ginsengisoli</name>
    <dbReference type="NCBI Taxonomy" id="363848"/>
    <lineage>
        <taxon>Bacteria</taxon>
        <taxon>Pseudomonadati</taxon>
        <taxon>Pseudomonadota</taxon>
        <taxon>Gammaproteobacteria</taxon>
        <taxon>Lysobacterales</taxon>
        <taxon>Rhodanobacteraceae</taxon>
        <taxon>Dyella</taxon>
    </lineage>
</organism>
<dbReference type="RefSeq" id="WP_404633169.1">
    <property type="nucleotide sequence ID" value="NZ_JADIKM010000003.1"/>
</dbReference>
<dbReference type="EMBL" id="JADIKM010000003">
    <property type="protein sequence ID" value="MFK2904548.1"/>
    <property type="molecule type" value="Genomic_DNA"/>
</dbReference>
<gene>
    <name evidence="3" type="ORF">ISP17_11280</name>
</gene>
<sequence>MSAPLLDHREATRTARSRQHPSVTEREWLGPTSPMFRVVRRPPPSRMQRFAAAYWRMHDGAVWLWAIAGVLVLLASLAAVAGLINPHWLAWLA</sequence>
<feature type="compositionally biased region" description="Basic and acidic residues" evidence="1">
    <location>
        <begin position="1"/>
        <end position="13"/>
    </location>
</feature>
<keyword evidence="2" id="KW-0812">Transmembrane</keyword>
<name>A0ABW8JTR6_9GAMM</name>
<feature type="region of interest" description="Disordered" evidence="1">
    <location>
        <begin position="1"/>
        <end position="24"/>
    </location>
</feature>
<dbReference type="Proteomes" id="UP001620460">
    <property type="component" value="Unassembled WGS sequence"/>
</dbReference>
<comment type="caution">
    <text evidence="3">The sequence shown here is derived from an EMBL/GenBank/DDBJ whole genome shotgun (WGS) entry which is preliminary data.</text>
</comment>
<accession>A0ABW8JTR6</accession>
<keyword evidence="4" id="KW-1185">Reference proteome</keyword>
<feature type="transmembrane region" description="Helical" evidence="2">
    <location>
        <begin position="62"/>
        <end position="84"/>
    </location>
</feature>
<keyword evidence="2" id="KW-0472">Membrane</keyword>
<proteinExistence type="predicted"/>
<evidence type="ECO:0000313" key="3">
    <source>
        <dbReference type="EMBL" id="MFK2904548.1"/>
    </source>
</evidence>
<reference evidence="3 4" key="1">
    <citation type="submission" date="2020-10" db="EMBL/GenBank/DDBJ databases">
        <title>Phylogeny of dyella-like bacteria.</title>
        <authorList>
            <person name="Fu J."/>
        </authorList>
    </citation>
    <scope>NUCLEOTIDE SEQUENCE [LARGE SCALE GENOMIC DNA]</scope>
    <source>
        <strain evidence="3 4">Gsoil3046</strain>
    </source>
</reference>
<evidence type="ECO:0000313" key="4">
    <source>
        <dbReference type="Proteomes" id="UP001620460"/>
    </source>
</evidence>
<protein>
    <submittedName>
        <fullName evidence="3">Uncharacterized protein</fullName>
    </submittedName>
</protein>
<evidence type="ECO:0000256" key="1">
    <source>
        <dbReference type="SAM" id="MobiDB-lite"/>
    </source>
</evidence>
<keyword evidence="2" id="KW-1133">Transmembrane helix</keyword>
<evidence type="ECO:0000256" key="2">
    <source>
        <dbReference type="SAM" id="Phobius"/>
    </source>
</evidence>